<dbReference type="EMBL" id="JACHLI010000040">
    <property type="protein sequence ID" value="MBB4867467.1"/>
    <property type="molecule type" value="Genomic_DNA"/>
</dbReference>
<dbReference type="Proteomes" id="UP000566995">
    <property type="component" value="Unassembled WGS sequence"/>
</dbReference>
<evidence type="ECO:0000313" key="2">
    <source>
        <dbReference type="Proteomes" id="UP000566995"/>
    </source>
</evidence>
<comment type="caution">
    <text evidence="1">The sequence shown here is derived from an EMBL/GenBank/DDBJ whole genome shotgun (WGS) entry which is preliminary data.</text>
</comment>
<gene>
    <name evidence="1" type="ORF">HNP46_006380</name>
</gene>
<evidence type="ECO:0000313" key="1">
    <source>
        <dbReference type="EMBL" id="MBB4867467.1"/>
    </source>
</evidence>
<organism evidence="1 2">
    <name type="scientific">Pseudomonas nitroreducens</name>
    <dbReference type="NCBI Taxonomy" id="46680"/>
    <lineage>
        <taxon>Bacteria</taxon>
        <taxon>Pseudomonadati</taxon>
        <taxon>Pseudomonadota</taxon>
        <taxon>Gammaproteobacteria</taxon>
        <taxon>Pseudomonadales</taxon>
        <taxon>Pseudomonadaceae</taxon>
        <taxon>Pseudomonas</taxon>
    </lineage>
</organism>
<sequence>MMPSPSKAYYSFHNANADRLMHRDGLLDGITGILDAVSPGDRVAILVLALFDGDYLLAKYLLDEYGEVELSFEPGERAFTYRHGEFDGSFEYSSVVNDWMCWLQDHQVDDFFALILRCKAYGLVGLAPCI</sequence>
<dbReference type="RefSeq" id="WP_184596999.1">
    <property type="nucleotide sequence ID" value="NZ_JACHLI010000040.1"/>
</dbReference>
<accession>A0A7W7KRD2</accession>
<name>A0A7W7KRD2_PSENT</name>
<proteinExistence type="predicted"/>
<protein>
    <submittedName>
        <fullName evidence="1">Uncharacterized protein</fullName>
    </submittedName>
</protein>
<reference evidence="1 2" key="1">
    <citation type="submission" date="2020-08" db="EMBL/GenBank/DDBJ databases">
        <title>Functional genomics of gut bacteria from endangered species of beetles.</title>
        <authorList>
            <person name="Carlos-Shanley C."/>
        </authorList>
    </citation>
    <scope>NUCLEOTIDE SEQUENCE [LARGE SCALE GENOMIC DNA]</scope>
    <source>
        <strain evidence="1 2">S00179</strain>
    </source>
</reference>
<dbReference type="AlphaFoldDB" id="A0A7W7KRD2"/>